<dbReference type="EMBL" id="SPUK01000010">
    <property type="protein sequence ID" value="TQV94355.1"/>
    <property type="molecule type" value="Genomic_DNA"/>
</dbReference>
<sequence length="321" mass="36373">MYSIFSRLVRSGTARRIFDMVVTLLSTALELVNSTLPPWIWRLIGHTPCRSIHGLHQTQGWIVWLWHSLRFHTASRLILCFLSSKGEQPVQAVAQPITPPQRAEVPDHVQIIVDYKRKPFSITWQRGLRCPDLSGFPTFTDAGVNPISQTASIRELWTQSMAFSYGSCASIRIQENVPFPILKLAHSSQRFIQMLQREFALLTSMAPFDLPVVQIDQQPILDNGEICGFRMKRLSGMCRSSLISRRSDIQQALRRLHSAGFCHGDIRGDKIMEDEAGRIIFIDFGLGGQIGSDAPGVFPRRIDSGHFTAEHDWNLFNKAFD</sequence>
<dbReference type="SUPFAM" id="SSF56112">
    <property type="entry name" value="Protein kinase-like (PK-like)"/>
    <property type="match status" value="1"/>
</dbReference>
<keyword evidence="2" id="KW-1185">Reference proteome</keyword>
<dbReference type="Proteomes" id="UP000315783">
    <property type="component" value="Unassembled WGS sequence"/>
</dbReference>
<name>A0A545UY02_9HYPO</name>
<evidence type="ECO:0000313" key="2">
    <source>
        <dbReference type="Proteomes" id="UP000315783"/>
    </source>
</evidence>
<dbReference type="AlphaFoldDB" id="A0A545UY02"/>
<proteinExistence type="predicted"/>
<reference evidence="1 2" key="1">
    <citation type="journal article" date="2019" name="Appl. Microbiol. Biotechnol.">
        <title>Genome sequence of Isaria javanica and comparative genome analysis insights into family S53 peptidase evolution in fungal entomopathogens.</title>
        <authorList>
            <person name="Lin R."/>
            <person name="Zhang X."/>
            <person name="Xin B."/>
            <person name="Zou M."/>
            <person name="Gao Y."/>
            <person name="Qin F."/>
            <person name="Hu Q."/>
            <person name="Xie B."/>
            <person name="Cheng X."/>
        </authorList>
    </citation>
    <scope>NUCLEOTIDE SEQUENCE [LARGE SCALE GENOMIC DNA]</scope>
    <source>
        <strain evidence="1 2">IJ1G</strain>
    </source>
</reference>
<evidence type="ECO:0000313" key="1">
    <source>
        <dbReference type="EMBL" id="TQV94355.1"/>
    </source>
</evidence>
<gene>
    <name evidence="1" type="ORF">IF1G_07234</name>
</gene>
<protein>
    <recommendedName>
        <fullName evidence="3">Protein kinase-like domain</fullName>
    </recommendedName>
</protein>
<dbReference type="STRING" id="43265.A0A545UY02"/>
<evidence type="ECO:0008006" key="3">
    <source>
        <dbReference type="Google" id="ProtNLM"/>
    </source>
</evidence>
<organism evidence="1 2">
    <name type="scientific">Cordyceps javanica</name>
    <dbReference type="NCBI Taxonomy" id="43265"/>
    <lineage>
        <taxon>Eukaryota</taxon>
        <taxon>Fungi</taxon>
        <taxon>Dikarya</taxon>
        <taxon>Ascomycota</taxon>
        <taxon>Pezizomycotina</taxon>
        <taxon>Sordariomycetes</taxon>
        <taxon>Hypocreomycetidae</taxon>
        <taxon>Hypocreales</taxon>
        <taxon>Cordycipitaceae</taxon>
        <taxon>Cordyceps</taxon>
    </lineage>
</organism>
<comment type="caution">
    <text evidence="1">The sequence shown here is derived from an EMBL/GenBank/DDBJ whole genome shotgun (WGS) entry which is preliminary data.</text>
</comment>
<accession>A0A545UY02</accession>
<dbReference type="Gene3D" id="1.10.510.10">
    <property type="entry name" value="Transferase(Phosphotransferase) domain 1"/>
    <property type="match status" value="1"/>
</dbReference>
<dbReference type="InterPro" id="IPR011009">
    <property type="entry name" value="Kinase-like_dom_sf"/>
</dbReference>